<accession>Q5KIA2</accession>
<dbReference type="InterPro" id="IPR000569">
    <property type="entry name" value="HECT_dom"/>
</dbReference>
<organism evidence="9 10">
    <name type="scientific">Cryptococcus deneoformans (strain JEC21 / ATCC MYA-565)</name>
    <name type="common">Cryptococcus neoformans var. neoformans serotype D</name>
    <dbReference type="NCBI Taxonomy" id="214684"/>
    <lineage>
        <taxon>Eukaryota</taxon>
        <taxon>Fungi</taxon>
        <taxon>Dikarya</taxon>
        <taxon>Basidiomycota</taxon>
        <taxon>Agaricomycotina</taxon>
        <taxon>Tremellomycetes</taxon>
        <taxon>Tremellales</taxon>
        <taxon>Cryptococcaceae</taxon>
        <taxon>Cryptococcus</taxon>
        <taxon>Cryptococcus neoformans species complex</taxon>
    </lineage>
</organism>
<dbReference type="PANTHER" id="PTHR45670:SF1">
    <property type="entry name" value="E3 UBIQUITIN-PROTEIN LIGASE HECTD1"/>
    <property type="match status" value="1"/>
</dbReference>
<dbReference type="InterPro" id="IPR035983">
    <property type="entry name" value="Hect_E3_ubiquitin_ligase"/>
</dbReference>
<feature type="compositionally biased region" description="Low complexity" evidence="7">
    <location>
        <begin position="111"/>
        <end position="122"/>
    </location>
</feature>
<evidence type="ECO:0000256" key="4">
    <source>
        <dbReference type="ARBA" id="ARBA00022679"/>
    </source>
</evidence>
<sequence length="1948" mass="211225">MDGAQDSRSQPPQPHSEQSSNPIHPNSNIRRSSRLSISTTAAELPSTASSRGKKRVTIDEASLHSTDRKQPPQPSSSSIPGPETDRKGKRRVTQLSSSAETPPTKKPKRFSASSAGSTSTATKRYELRTKPEDQVSTSVKEEEKNKNFKNMPSKSNPRKGSGFGNSSERGKKGETSARHLVSDEYDDEDDSLWIDEPEGDVTVAEESDMADDYDHEEDDEDDEDGDGDENGDNDGPGGGFGNSAYDRLARLASESGVNLDDATAALFGSGFRAFGGVSSGLSNRLRRLKKKLHSKRIATRLAALRECSELLLVSNEDTLGGTFSPTSFATEFVAILDGRPNIEEGESDEEESVYDDMDEDAQLAAALALSSGDAPGTDGEEDEMECQLVACRCLAHLMEALPGCGHALVQIGAVPILCSKLTEISYIELAEQTLSTLEKISAEYPSAVVREGGLGALLNFLPFFSTNVQRTAVTAAANCCRNISSEHFSKIKEVFPILRDTLSSGDPRLVEQATLAIVRTTESYRHNADHLEGLLDVPTVSAINALLLPSGGSPLITPSTYTHLLKALTTSARGSAKVSIALLEAGMVNSIYQILTGVLPSSSEEGEHGDSSNAQGLAGSITDMAVLQNLSHRPKEQVEEALALICELLPPVPKDGVFDAKAYSEKNLQRVKKGRKSDSPSDRPRRSSRVAEASSSTNTAGPSTPVALNKDSSDRSPSDLISALQANREAAAQRARKDAETQMQLRCDLCQSNTELIGQFIKTVLPVLVDVYAASVVLRVRTKVLVGLVKAVSFAPEEQLNVTLKYVPMASFLCAIISSKDNDAFVLHALQIVELLVTKLPDIYQVSFLREGVVYEIEALANSETKKEKAAKEATKNKAGEVDNADSRPATPSNPPGASEIPGDLRSLLTLSGVSNQILFGQTSGQSTPRKSSSHLDPHDANIIRARMLMAKKIFDTGGDNQKAASKVLANISDLVKRLCEPGASEADLREALRETASQFSSVEQSLSSFELLQSGLVDGLLDFVKIQGQVSPADRQAMLFDIFSDKSFSNPNPLTILVKRLHESLGRLESFDVETAFGGGSDPSRPSTSSVHRTMRIRLVADEGEDIPKNVSQLVITIQAIASIKSVHDYLRPRIADGNFGSGFSQMFAAYAAGRSGGAPGSSTSRLLNALAGNPGSGASPGSHAAAPSVPARASSNAESGPSGGRSPQRRRSARLNPPGDAESAADEAPTAAARVTSPSSSTLLSPTTLTTSERRPILPAMSMGMDFDDEEDYSEDEYDAPVIDQVMEEDLAATGPSESVVNMDVTADGSRVEAKTPQGTRIATPQQNIPVTGPSTATFSRIAPSRSSSYAGALKTEPTDWHLEFFLNGEKLDIHDTIYGAIYKHKHATGLSGVNDFVTTPVIKFRKVEGPLPTKETVAERSSTTASSPLPSTFEPSVSSTSKILHLLRVVHDLSIDGRDNLGDVKGSLDENLFVNNKLTAKLTRQLEEILIIASNCLPTWAIDLPKHFSFLFPFDTRYNFLQLTSFGFPRLLLKVQQSSRSRDDMPNIANLLRRKVRISRTQLLESCAKVMEMYATFPGTLEVEYFDEIGTGLGPTLEFYALASKEFARRNLHVWRDEDPSIAGNYVHHPHGLFPSPLPRASAELVASRLKWFKTLGQFIGRSMLDSRIIDISFNKVFLKLLLDKPIKKNLSTLRAVDPSLARSLERLQGYYCVRKEIEALPIPASSRRTKLAALTVGDAKLADLALDFTLPGYDIELKPGGAHIEVDDSNLGEYLEKVLDWTLGSGVAEQVKAFQDGFSSIFPIKSIKIFSLDELYLLFGNADEDWSRETLEVAIKADHGYNQDSRAVQNLIEVMSSYNKEQRRQFLQFMTGAPKLPIGGFRGLTPPFTVVRKPHEPPYKADDYLPSVMTCALYLKMPDYSSKEVLAAQFERAMRDGRGSFLLS</sequence>
<feature type="compositionally biased region" description="Basic and acidic residues" evidence="7">
    <location>
        <begin position="866"/>
        <end position="881"/>
    </location>
</feature>
<evidence type="ECO:0000313" key="9">
    <source>
        <dbReference type="EMBL" id="AAW43269.2"/>
    </source>
</evidence>
<dbReference type="PANTHER" id="PTHR45670">
    <property type="entry name" value="E3 UBIQUITIN-PROTEIN LIGASE TRIP12"/>
    <property type="match status" value="1"/>
</dbReference>
<feature type="compositionally biased region" description="Basic and acidic residues" evidence="7">
    <location>
        <begin position="123"/>
        <end position="146"/>
    </location>
</feature>
<comment type="similarity">
    <text evidence="2">Belongs to the UPL family. K-HECT subfamily.</text>
</comment>
<feature type="compositionally biased region" description="Low complexity" evidence="7">
    <location>
        <begin position="7"/>
        <end position="38"/>
    </location>
</feature>
<dbReference type="Pfam" id="PF25579">
    <property type="entry name" value="TPR_TRIP12_N"/>
    <property type="match status" value="1"/>
</dbReference>
<feature type="region of interest" description="Disordered" evidence="7">
    <location>
        <begin position="1155"/>
        <end position="1269"/>
    </location>
</feature>
<evidence type="ECO:0000256" key="1">
    <source>
        <dbReference type="ARBA" id="ARBA00000885"/>
    </source>
</evidence>
<dbReference type="Gene3D" id="3.90.1750.10">
    <property type="entry name" value="Hect, E3 ligase catalytic domains"/>
    <property type="match status" value="1"/>
</dbReference>
<feature type="region of interest" description="Disordered" evidence="7">
    <location>
        <begin position="1416"/>
        <end position="1436"/>
    </location>
</feature>
<keyword evidence="4" id="KW-0808">Transferase</keyword>
<dbReference type="InterPro" id="IPR057948">
    <property type="entry name" value="TPR_TRIP12_N"/>
</dbReference>
<dbReference type="STRING" id="214684.Q5KIA2"/>
<feature type="compositionally biased region" description="Low complexity" evidence="7">
    <location>
        <begin position="1222"/>
        <end position="1253"/>
    </location>
</feature>
<protein>
    <recommendedName>
        <fullName evidence="3">HECT-type E3 ubiquitin transferase</fullName>
        <ecNumber evidence="3">2.3.2.26</ecNumber>
    </recommendedName>
</protein>
<feature type="active site" description="Glycyl thioester intermediate" evidence="6">
    <location>
        <position position="1915"/>
    </location>
</feature>
<feature type="region of interest" description="Disordered" evidence="7">
    <location>
        <begin position="1"/>
        <end position="244"/>
    </location>
</feature>
<feature type="domain" description="HECT" evidence="8">
    <location>
        <begin position="1597"/>
        <end position="1948"/>
    </location>
</feature>
<dbReference type="Proteomes" id="UP000002149">
    <property type="component" value="Chromosome 4"/>
</dbReference>
<feature type="compositionally biased region" description="Basic and acidic residues" evidence="7">
    <location>
        <begin position="676"/>
        <end position="685"/>
    </location>
</feature>
<dbReference type="GO" id="GO:0061630">
    <property type="term" value="F:ubiquitin protein ligase activity"/>
    <property type="evidence" value="ECO:0000318"/>
    <property type="project" value="GO_Central"/>
</dbReference>
<dbReference type="InParanoid" id="Q5KIA2"/>
<dbReference type="InterPro" id="IPR011989">
    <property type="entry name" value="ARM-like"/>
</dbReference>
<dbReference type="PaxDb" id="214684-Q5KIA2"/>
<feature type="region of interest" description="Disordered" evidence="7">
    <location>
        <begin position="668"/>
        <end position="718"/>
    </location>
</feature>
<dbReference type="GO" id="GO:0043161">
    <property type="term" value="P:proteasome-mediated ubiquitin-dependent protein catabolic process"/>
    <property type="evidence" value="ECO:0000318"/>
    <property type="project" value="GO_Central"/>
</dbReference>
<dbReference type="SMART" id="SM00119">
    <property type="entry name" value="HECTc"/>
    <property type="match status" value="1"/>
</dbReference>
<dbReference type="FunCoup" id="Q5KIA2">
    <property type="interactions" value="602"/>
</dbReference>
<feature type="region of interest" description="Disordered" evidence="7">
    <location>
        <begin position="866"/>
        <end position="902"/>
    </location>
</feature>
<dbReference type="RefSeq" id="XP_024512766.1">
    <property type="nucleotide sequence ID" value="XM_024657040.1"/>
</dbReference>
<name>Q5KIA2_CRYD1</name>
<evidence type="ECO:0000256" key="6">
    <source>
        <dbReference type="PROSITE-ProRule" id="PRU00104"/>
    </source>
</evidence>
<dbReference type="InterPro" id="IPR045322">
    <property type="entry name" value="HECTD1/TRIP12-like"/>
</dbReference>
<proteinExistence type="inferred from homology"/>
<evidence type="ECO:0000256" key="2">
    <source>
        <dbReference type="ARBA" id="ARBA00006331"/>
    </source>
</evidence>
<evidence type="ECO:0000256" key="7">
    <source>
        <dbReference type="SAM" id="MobiDB-lite"/>
    </source>
</evidence>
<dbReference type="GO" id="GO:0016607">
    <property type="term" value="C:nuclear speck"/>
    <property type="evidence" value="ECO:0000318"/>
    <property type="project" value="GO_Central"/>
</dbReference>
<dbReference type="SUPFAM" id="SSF48371">
    <property type="entry name" value="ARM repeat"/>
    <property type="match status" value="1"/>
</dbReference>
<dbReference type="GeneID" id="3257144"/>
<dbReference type="EC" id="2.3.2.26" evidence="3"/>
<dbReference type="SUPFAM" id="SSF56204">
    <property type="entry name" value="Hect, E3 ligase catalytic domain"/>
    <property type="match status" value="1"/>
</dbReference>
<dbReference type="eggNOG" id="KOG0170">
    <property type="taxonomic scope" value="Eukaryota"/>
</dbReference>
<evidence type="ECO:0000313" key="10">
    <source>
        <dbReference type="Proteomes" id="UP000002149"/>
    </source>
</evidence>
<dbReference type="eggNOG" id="KOG0168">
    <property type="taxonomic scope" value="Eukaryota"/>
</dbReference>
<feature type="compositionally biased region" description="Acidic residues" evidence="7">
    <location>
        <begin position="183"/>
        <end position="232"/>
    </location>
</feature>
<dbReference type="GO" id="GO:0000209">
    <property type="term" value="P:protein polyubiquitination"/>
    <property type="evidence" value="ECO:0000318"/>
    <property type="project" value="GO_Central"/>
</dbReference>
<dbReference type="InterPro" id="IPR016024">
    <property type="entry name" value="ARM-type_fold"/>
</dbReference>
<dbReference type="VEuPathDB" id="FungiDB:CND03680"/>
<keyword evidence="5 6" id="KW-0833">Ubl conjugation pathway</keyword>
<dbReference type="PROSITE" id="PS50237">
    <property type="entry name" value="HECT"/>
    <property type="match status" value="1"/>
</dbReference>
<dbReference type="Gene3D" id="1.25.10.10">
    <property type="entry name" value="Leucine-rich Repeat Variant"/>
    <property type="match status" value="1"/>
</dbReference>
<evidence type="ECO:0000256" key="3">
    <source>
        <dbReference type="ARBA" id="ARBA00012485"/>
    </source>
</evidence>
<keyword evidence="10" id="KW-1185">Reference proteome</keyword>
<gene>
    <name evidence="9" type="ordered locus">CND03680</name>
</gene>
<evidence type="ECO:0000256" key="5">
    <source>
        <dbReference type="ARBA" id="ARBA00022786"/>
    </source>
</evidence>
<evidence type="ECO:0000259" key="8">
    <source>
        <dbReference type="PROSITE" id="PS50237"/>
    </source>
</evidence>
<dbReference type="Gene3D" id="3.30.2410.10">
    <property type="entry name" value="Hect, E3 ligase catalytic domain"/>
    <property type="match status" value="1"/>
</dbReference>
<dbReference type="OrthoDB" id="423283at2759"/>
<feature type="compositionally biased region" description="Basic and acidic residues" evidence="7">
    <location>
        <begin position="168"/>
        <end position="182"/>
    </location>
</feature>
<dbReference type="KEGG" id="cne:CND03680"/>
<comment type="catalytic activity">
    <reaction evidence="1">
        <text>S-ubiquitinyl-[E2 ubiquitin-conjugating enzyme]-L-cysteine + [acceptor protein]-L-lysine = [E2 ubiquitin-conjugating enzyme]-L-cysteine + N(6)-ubiquitinyl-[acceptor protein]-L-lysine.</text>
        <dbReference type="EC" id="2.3.2.26"/>
    </reaction>
</comment>
<reference evidence="9 10" key="1">
    <citation type="journal article" date="2005" name="Science">
        <title>The genome of the basidiomycetous yeast and human pathogen Cryptococcus neoformans.</title>
        <authorList>
            <person name="Loftus B.J."/>
            <person name="Fung E."/>
            <person name="Roncaglia P."/>
            <person name="Rowley D."/>
            <person name="Amedeo P."/>
            <person name="Bruno D."/>
            <person name="Vamathevan J."/>
            <person name="Miranda M."/>
            <person name="Anderson I.J."/>
            <person name="Fraser J.A."/>
            <person name="Allen J.E."/>
            <person name="Bosdet I.E."/>
            <person name="Brent M.R."/>
            <person name="Chiu R."/>
            <person name="Doering T.L."/>
            <person name="Donlin M.J."/>
            <person name="D'Souza C.A."/>
            <person name="Fox D.S."/>
            <person name="Grinberg V."/>
            <person name="Fu J."/>
            <person name="Fukushima M."/>
            <person name="Haas B.J."/>
            <person name="Huang J.C."/>
            <person name="Janbon G."/>
            <person name="Jones S.J."/>
            <person name="Koo H.L."/>
            <person name="Krzywinski M.I."/>
            <person name="Kwon-Chung J.K."/>
            <person name="Lengeler K.B."/>
            <person name="Maiti R."/>
            <person name="Marra M.A."/>
            <person name="Marra R.E."/>
            <person name="Mathewson C.A."/>
            <person name="Mitchell T.G."/>
            <person name="Pertea M."/>
            <person name="Riggs F.R."/>
            <person name="Salzberg S.L."/>
            <person name="Schein J.E."/>
            <person name="Shvartsbeyn A."/>
            <person name="Shin H."/>
            <person name="Shumway M."/>
            <person name="Specht C.A."/>
            <person name="Suh B.B."/>
            <person name="Tenney A."/>
            <person name="Utterback T.R."/>
            <person name="Wickes B.L."/>
            <person name="Wortman J.R."/>
            <person name="Wye N.H."/>
            <person name="Kronstad J.W."/>
            <person name="Lodge J.K."/>
            <person name="Heitman J."/>
            <person name="Davis R.W."/>
            <person name="Fraser C.M."/>
            <person name="Hyman R.W."/>
        </authorList>
    </citation>
    <scope>NUCLEOTIDE SEQUENCE [LARGE SCALE GENOMIC DNA]</scope>
    <source>
        <strain evidence="10">JEC21 / ATCC MYA-565</strain>
    </source>
</reference>
<dbReference type="EMBL" id="AE017344">
    <property type="protein sequence ID" value="AAW43269.2"/>
    <property type="molecule type" value="Genomic_DNA"/>
</dbReference>
<dbReference type="CDD" id="cd00078">
    <property type="entry name" value="HECTc"/>
    <property type="match status" value="1"/>
</dbReference>
<feature type="compositionally biased region" description="Low complexity" evidence="7">
    <location>
        <begin position="1162"/>
        <end position="1208"/>
    </location>
</feature>
<feature type="compositionally biased region" description="Basic and acidic residues" evidence="7">
    <location>
        <begin position="56"/>
        <end position="70"/>
    </location>
</feature>
<dbReference type="HOGENOM" id="CLU_000366_0_1_1"/>
<dbReference type="Pfam" id="PF00632">
    <property type="entry name" value="HECT"/>
    <property type="match status" value="1"/>
</dbReference>
<feature type="compositionally biased region" description="Low complexity" evidence="7">
    <location>
        <begin position="1424"/>
        <end position="1435"/>
    </location>
</feature>